<feature type="region of interest" description="Disordered" evidence="3">
    <location>
        <begin position="22"/>
        <end position="81"/>
    </location>
</feature>
<dbReference type="Proteomes" id="UP001139486">
    <property type="component" value="Unassembled WGS sequence"/>
</dbReference>
<evidence type="ECO:0000256" key="1">
    <source>
        <dbReference type="ARBA" id="ARBA00008769"/>
    </source>
</evidence>
<accession>A0A9X2HTG8</accession>
<sequence length="476" mass="50563">MTSRSLRAAAAGLAFALTAPAAQAQQVDVGAPAPPPDTAEAAPDSSQGDTQRRPRTPIARARDTSPSALIGDTQSTPPAGLIGDWQKIRTRLGERGIGVTARYASESGYNVAGGTRKLFRETGQLDAGVLLDLDKLVGLTGGAFQATVTWRRGRNLTADAGIDALQQVQEVYGRGQTVRVTQLWYEQRLGPAVEVKLGRTNPGEDFAVFSCHFMNLSFCGAQPGNLVGDYWQNWPIGQWGARVRVDLPRDLYVAGGVYEINPRNLDNGFFIARFKGATGVLIPVELGWTRGGEGNGGNVGSYKVGGWIGTADGDDVLLDGTRRPSVVTGLSPLQHSSRYGVYATMQQQLTGTAKDGKALTGLSMYANVTQADRATSVTDNQVALGLFYKGLVPAVPGDVLGLGVARTNVNGRAATADRLVPGTPVRHAEYAAEVYYSIHPADWLELRPNLQYIHHPGGIREAADVGVLGMKAAITL</sequence>
<proteinExistence type="inferred from homology"/>
<reference evidence="4" key="1">
    <citation type="submission" date="2022-05" db="EMBL/GenBank/DDBJ databases">
        <title>Sphingomonas sp. strain RP10 Genome sequencing and assembly.</title>
        <authorList>
            <person name="Kim I."/>
        </authorList>
    </citation>
    <scope>NUCLEOTIDE SEQUENCE</scope>
    <source>
        <strain evidence="4">RP10</strain>
    </source>
</reference>
<dbReference type="InterPro" id="IPR038673">
    <property type="entry name" value="OprB_sf"/>
</dbReference>
<protein>
    <submittedName>
        <fullName evidence="4">Carbohydrate porin</fullName>
    </submittedName>
</protein>
<evidence type="ECO:0000256" key="3">
    <source>
        <dbReference type="SAM" id="MobiDB-lite"/>
    </source>
</evidence>
<feature type="compositionally biased region" description="Polar residues" evidence="3">
    <location>
        <begin position="64"/>
        <end position="77"/>
    </location>
</feature>
<keyword evidence="2" id="KW-0732">Signal</keyword>
<dbReference type="EMBL" id="JAMLDY010000010">
    <property type="protein sequence ID" value="MCP3735149.1"/>
    <property type="molecule type" value="Genomic_DNA"/>
</dbReference>
<dbReference type="GO" id="GO:0008643">
    <property type="term" value="P:carbohydrate transport"/>
    <property type="evidence" value="ECO:0007669"/>
    <property type="project" value="InterPro"/>
</dbReference>
<name>A0A9X2HTG8_9SPHN</name>
<comment type="caution">
    <text evidence="4">The sequence shown here is derived from an EMBL/GenBank/DDBJ whole genome shotgun (WGS) entry which is preliminary data.</text>
</comment>
<dbReference type="AlphaFoldDB" id="A0A9X2HTG8"/>
<dbReference type="Pfam" id="PF04966">
    <property type="entry name" value="OprB"/>
    <property type="match status" value="1"/>
</dbReference>
<feature type="chain" id="PRO_5041018442" evidence="2">
    <location>
        <begin position="25"/>
        <end position="476"/>
    </location>
</feature>
<dbReference type="Gene3D" id="2.40.160.180">
    <property type="entry name" value="Carbohydrate-selective porin OprB"/>
    <property type="match status" value="1"/>
</dbReference>
<dbReference type="InterPro" id="IPR052932">
    <property type="entry name" value="OprB_Porin"/>
</dbReference>
<evidence type="ECO:0000313" key="4">
    <source>
        <dbReference type="EMBL" id="MCP3735149.1"/>
    </source>
</evidence>
<gene>
    <name evidence="4" type="ORF">M9979_09740</name>
</gene>
<feature type="signal peptide" evidence="2">
    <location>
        <begin position="1"/>
        <end position="24"/>
    </location>
</feature>
<evidence type="ECO:0000256" key="2">
    <source>
        <dbReference type="RuleBase" id="RU363072"/>
    </source>
</evidence>
<dbReference type="GO" id="GO:0015288">
    <property type="term" value="F:porin activity"/>
    <property type="evidence" value="ECO:0007669"/>
    <property type="project" value="InterPro"/>
</dbReference>
<dbReference type="GO" id="GO:0016020">
    <property type="term" value="C:membrane"/>
    <property type="evidence" value="ECO:0007669"/>
    <property type="project" value="InterPro"/>
</dbReference>
<dbReference type="InterPro" id="IPR007049">
    <property type="entry name" value="Carb-sel_porin_OprB"/>
</dbReference>
<comment type="similarity">
    <text evidence="1 2">Belongs to the OprB family.</text>
</comment>
<evidence type="ECO:0000313" key="5">
    <source>
        <dbReference type="Proteomes" id="UP001139486"/>
    </source>
</evidence>
<organism evidence="4 5">
    <name type="scientific">Sphingomonas liriopis</name>
    <dbReference type="NCBI Taxonomy" id="2949094"/>
    <lineage>
        <taxon>Bacteria</taxon>
        <taxon>Pseudomonadati</taxon>
        <taxon>Pseudomonadota</taxon>
        <taxon>Alphaproteobacteria</taxon>
        <taxon>Sphingomonadales</taxon>
        <taxon>Sphingomonadaceae</taxon>
        <taxon>Sphingomonas</taxon>
    </lineage>
</organism>
<dbReference type="PANTHER" id="PTHR37944">
    <property type="entry name" value="PORIN B"/>
    <property type="match status" value="1"/>
</dbReference>
<dbReference type="PANTHER" id="PTHR37944:SF1">
    <property type="entry name" value="PORIN B"/>
    <property type="match status" value="1"/>
</dbReference>
<keyword evidence="5" id="KW-1185">Reference proteome</keyword>
<dbReference type="RefSeq" id="WP_254289165.1">
    <property type="nucleotide sequence ID" value="NZ_JAMLDY010000010.1"/>
</dbReference>